<dbReference type="AlphaFoldDB" id="A0A378VZF6"/>
<evidence type="ECO:0000256" key="2">
    <source>
        <dbReference type="ARBA" id="ARBA00005091"/>
    </source>
</evidence>
<organism evidence="16">
    <name type="scientific">Neisseria gonorrhoeae</name>
    <dbReference type="NCBI Taxonomy" id="485"/>
    <lineage>
        <taxon>Bacteria</taxon>
        <taxon>Pseudomonadati</taxon>
        <taxon>Pseudomonadota</taxon>
        <taxon>Betaproteobacteria</taxon>
        <taxon>Neisseriales</taxon>
        <taxon>Neisseriaceae</taxon>
        <taxon>Neisseria</taxon>
    </lineage>
</organism>
<keyword evidence="5 13" id="KW-0028">Amino-acid biosynthesis</keyword>
<proteinExistence type="inferred from homology"/>
<dbReference type="GO" id="GO:0016829">
    <property type="term" value="F:lyase activity"/>
    <property type="evidence" value="ECO:0007669"/>
    <property type="project" value="UniProtKB-KW"/>
</dbReference>
<dbReference type="InterPro" id="IPR017926">
    <property type="entry name" value="GATASE"/>
</dbReference>
<dbReference type="SUPFAM" id="SSF52317">
    <property type="entry name" value="Class I glutamine amidotransferase-like"/>
    <property type="match status" value="1"/>
</dbReference>
<keyword evidence="16" id="KW-0328">Glycosyltransferase</keyword>
<comment type="subunit">
    <text evidence="3 13">Heterodimer of HisH and HisF.</text>
</comment>
<comment type="subcellular location">
    <subcellularLocation>
        <location evidence="1 13">Cytoplasm</location>
    </subcellularLocation>
</comment>
<evidence type="ECO:0000256" key="10">
    <source>
        <dbReference type="ARBA" id="ARBA00025299"/>
    </source>
</evidence>
<dbReference type="PIRSF" id="PIRSF000495">
    <property type="entry name" value="Amidotransf_hisH"/>
    <property type="match status" value="1"/>
</dbReference>
<dbReference type="GO" id="GO:0004359">
    <property type="term" value="F:glutaminase activity"/>
    <property type="evidence" value="ECO:0007669"/>
    <property type="project" value="UniProtKB-EC"/>
</dbReference>
<dbReference type="HAMAP" id="MF_00278">
    <property type="entry name" value="HisH"/>
    <property type="match status" value="1"/>
</dbReference>
<protein>
    <recommendedName>
        <fullName evidence="13">Imidazole glycerol phosphate synthase subunit HisH</fullName>
        <ecNumber evidence="13">4.3.2.10</ecNumber>
    </recommendedName>
    <alternativeName>
        <fullName evidence="13">IGP synthase glutaminase subunit</fullName>
        <ecNumber evidence="13">3.5.1.2</ecNumber>
    </alternativeName>
    <alternativeName>
        <fullName evidence="13">IGP synthase subunit HisH</fullName>
    </alternativeName>
    <alternativeName>
        <fullName evidence="13">ImGP synthase subunit HisH</fullName>
        <shortName evidence="13">IGPS subunit HisH</shortName>
    </alternativeName>
</protein>
<evidence type="ECO:0000256" key="8">
    <source>
        <dbReference type="ARBA" id="ARBA00023102"/>
    </source>
</evidence>
<keyword evidence="6 13" id="KW-0378">Hydrolase</keyword>
<comment type="function">
    <text evidence="10 13">IGPS catalyzes the conversion of PRFAR and glutamine to IGP, AICAR and glutamate. The HisH subunit catalyzes the hydrolysis of glutamine to glutamate and ammonia as part of the synthesis of IGP and AICAR. The resulting ammonia molecule is channeled to the active site of HisF.</text>
</comment>
<feature type="active site" evidence="13 14">
    <location>
        <position position="228"/>
    </location>
</feature>
<dbReference type="InterPro" id="IPR010139">
    <property type="entry name" value="Imidazole-glycPsynth_HisH"/>
</dbReference>
<evidence type="ECO:0000256" key="13">
    <source>
        <dbReference type="HAMAP-Rule" id="MF_00278"/>
    </source>
</evidence>
<dbReference type="PANTHER" id="PTHR42701">
    <property type="entry name" value="IMIDAZOLE GLYCEROL PHOSPHATE SYNTHASE SUBUNIT HISH"/>
    <property type="match status" value="1"/>
</dbReference>
<keyword evidence="9 13" id="KW-0456">Lyase</keyword>
<evidence type="ECO:0000256" key="6">
    <source>
        <dbReference type="ARBA" id="ARBA00022801"/>
    </source>
</evidence>
<dbReference type="GO" id="GO:0000107">
    <property type="term" value="F:imidazoleglycerol-phosphate synthase activity"/>
    <property type="evidence" value="ECO:0007669"/>
    <property type="project" value="UniProtKB-UniRule"/>
</dbReference>
<keyword evidence="7 13" id="KW-0315">Glutamine amidotransferase</keyword>
<accession>A0A378VZF6</accession>
<evidence type="ECO:0000256" key="5">
    <source>
        <dbReference type="ARBA" id="ARBA00022605"/>
    </source>
</evidence>
<evidence type="ECO:0000256" key="1">
    <source>
        <dbReference type="ARBA" id="ARBA00004496"/>
    </source>
</evidence>
<dbReference type="PROSITE" id="PS51273">
    <property type="entry name" value="GATASE_TYPE_1"/>
    <property type="match status" value="1"/>
</dbReference>
<evidence type="ECO:0000313" key="16">
    <source>
        <dbReference type="EMBL" id="SUA24571.1"/>
    </source>
</evidence>
<evidence type="ECO:0000256" key="3">
    <source>
        <dbReference type="ARBA" id="ARBA00011152"/>
    </source>
</evidence>
<dbReference type="NCBIfam" id="TIGR01855">
    <property type="entry name" value="IMP_synth_hisH"/>
    <property type="match status" value="1"/>
</dbReference>
<dbReference type="GO" id="GO:0000105">
    <property type="term" value="P:L-histidine biosynthetic process"/>
    <property type="evidence" value="ECO:0007669"/>
    <property type="project" value="UniProtKB-UniRule"/>
</dbReference>
<evidence type="ECO:0000259" key="15">
    <source>
        <dbReference type="Pfam" id="PF00117"/>
    </source>
</evidence>
<reference evidence="16" key="1">
    <citation type="submission" date="2018-06" db="EMBL/GenBank/DDBJ databases">
        <authorList>
            <consortium name="Pathogen Informatics"/>
            <person name="Doyle S."/>
        </authorList>
    </citation>
    <scope>NUCLEOTIDE SEQUENCE [LARGE SCALE GENOMIC DNA]</scope>
    <source>
        <strain evidence="16">NCTC11421</strain>
    </source>
</reference>
<evidence type="ECO:0000256" key="9">
    <source>
        <dbReference type="ARBA" id="ARBA00023239"/>
    </source>
</evidence>
<dbReference type="EC" id="3.5.1.2" evidence="13"/>
<feature type="domain" description="Glutamine amidotransferase" evidence="15">
    <location>
        <begin position="39"/>
        <end position="244"/>
    </location>
</feature>
<name>A0A378VZF6_NEIGO</name>
<dbReference type="InterPro" id="IPR029062">
    <property type="entry name" value="Class_I_gatase-like"/>
</dbReference>
<dbReference type="Gene3D" id="3.40.50.880">
    <property type="match status" value="1"/>
</dbReference>
<dbReference type="EC" id="4.3.2.10" evidence="13"/>
<keyword evidence="16" id="KW-0808">Transferase</keyword>
<comment type="pathway">
    <text evidence="2 13">Amino-acid biosynthesis; L-histidine biosynthesis; L-histidine from 5-phospho-alpha-D-ribose 1-diphosphate: step 5/9.</text>
</comment>
<keyword evidence="4 13" id="KW-0963">Cytoplasm</keyword>
<evidence type="ECO:0000256" key="12">
    <source>
        <dbReference type="ARBA" id="ARBA00049534"/>
    </source>
</evidence>
<dbReference type="EMBL" id="UGRI01000001">
    <property type="protein sequence ID" value="SUA24571.1"/>
    <property type="molecule type" value="Genomic_DNA"/>
</dbReference>
<feature type="active site" description="Nucleophile" evidence="13 14">
    <location>
        <position position="119"/>
    </location>
</feature>
<dbReference type="FunFam" id="3.40.50.880:FF:000023">
    <property type="entry name" value="Imidazole glycerol phosphate synthase subunit HisH"/>
    <property type="match status" value="1"/>
</dbReference>
<dbReference type="Pfam" id="PF00117">
    <property type="entry name" value="GATase"/>
    <property type="match status" value="1"/>
</dbReference>
<dbReference type="UniPathway" id="UPA00031">
    <property type="reaction ID" value="UER00010"/>
</dbReference>
<comment type="catalytic activity">
    <reaction evidence="11 13">
        <text>5-[(5-phospho-1-deoxy-D-ribulos-1-ylimino)methylamino]-1-(5-phospho-beta-D-ribosyl)imidazole-4-carboxamide + L-glutamine = D-erythro-1-(imidazol-4-yl)glycerol 3-phosphate + 5-amino-1-(5-phospho-beta-D-ribosyl)imidazole-4-carboxamide + L-glutamate + H(+)</text>
        <dbReference type="Rhea" id="RHEA:24793"/>
        <dbReference type="ChEBI" id="CHEBI:15378"/>
        <dbReference type="ChEBI" id="CHEBI:29985"/>
        <dbReference type="ChEBI" id="CHEBI:58278"/>
        <dbReference type="ChEBI" id="CHEBI:58359"/>
        <dbReference type="ChEBI" id="CHEBI:58475"/>
        <dbReference type="ChEBI" id="CHEBI:58525"/>
        <dbReference type="EC" id="4.3.2.10"/>
    </reaction>
</comment>
<evidence type="ECO:0000256" key="11">
    <source>
        <dbReference type="ARBA" id="ARBA00047838"/>
    </source>
</evidence>
<evidence type="ECO:0000256" key="4">
    <source>
        <dbReference type="ARBA" id="ARBA00022490"/>
    </source>
</evidence>
<dbReference type="CDD" id="cd01748">
    <property type="entry name" value="GATase1_IGP_Synthase"/>
    <property type="match status" value="1"/>
</dbReference>
<dbReference type="PANTHER" id="PTHR42701:SF2">
    <property type="entry name" value="IMIDAZOLE GLYCEROL PHOSPHATE SYNTHASE SUBUNIT HISH 1"/>
    <property type="match status" value="1"/>
</dbReference>
<dbReference type="GO" id="GO:0005737">
    <property type="term" value="C:cytoplasm"/>
    <property type="evidence" value="ECO:0007669"/>
    <property type="project" value="UniProtKB-SubCell"/>
</dbReference>
<comment type="catalytic activity">
    <reaction evidence="12 13">
        <text>L-glutamine + H2O = L-glutamate + NH4(+)</text>
        <dbReference type="Rhea" id="RHEA:15889"/>
        <dbReference type="ChEBI" id="CHEBI:15377"/>
        <dbReference type="ChEBI" id="CHEBI:28938"/>
        <dbReference type="ChEBI" id="CHEBI:29985"/>
        <dbReference type="ChEBI" id="CHEBI:58359"/>
        <dbReference type="EC" id="3.5.1.2"/>
    </reaction>
</comment>
<feature type="active site" evidence="13 14">
    <location>
        <position position="230"/>
    </location>
</feature>
<evidence type="ECO:0000256" key="14">
    <source>
        <dbReference type="PIRSR" id="PIRSR000495-1"/>
    </source>
</evidence>
<keyword evidence="8 13" id="KW-0368">Histidine biosynthesis</keyword>
<sequence>MPSEDRFPFSDGIFISPAHLFVKIAAILQKEEEAMQTAIIDYGMGNLHSVLKSVRTAGQLAGKNTKIFLSGDPDRVSRADKVIFPGQGAMPDCMAALTRGGLDEAVKDALKNKPFFGICVGAQLLFDHSEEGNTDGLGWFGGKVRRFARDLRDPQGCRLKVPHMGWNTVRQTQNHPLFQGIPQNTRFYFVHSYYFAPENPETILGESDYPSPFACIVGKDNVFATQFHTEKSHDAGLTMLKNFLNW</sequence>
<gene>
    <name evidence="13 16" type="primary">hisH</name>
    <name evidence="16" type="ORF">NCTC11421_02573</name>
</gene>
<evidence type="ECO:0000256" key="7">
    <source>
        <dbReference type="ARBA" id="ARBA00022962"/>
    </source>
</evidence>